<dbReference type="PROSITE" id="PS50931">
    <property type="entry name" value="HTH_LYSR"/>
    <property type="match status" value="1"/>
</dbReference>
<evidence type="ECO:0000313" key="7">
    <source>
        <dbReference type="Proteomes" id="UP000035929"/>
    </source>
</evidence>
<keyword evidence="4" id="KW-0804">Transcription</keyword>
<dbReference type="AlphaFoldDB" id="A0A0J6SAJ7"/>
<dbReference type="EMBL" id="LABX01000175">
    <property type="protein sequence ID" value="KMO30398.1"/>
    <property type="molecule type" value="Genomic_DNA"/>
</dbReference>
<dbReference type="Pfam" id="PF00126">
    <property type="entry name" value="HTH_1"/>
    <property type="match status" value="1"/>
</dbReference>
<organism evidence="6 7">
    <name type="scientific">Methylobacterium aquaticum</name>
    <dbReference type="NCBI Taxonomy" id="270351"/>
    <lineage>
        <taxon>Bacteria</taxon>
        <taxon>Pseudomonadati</taxon>
        <taxon>Pseudomonadota</taxon>
        <taxon>Alphaproteobacteria</taxon>
        <taxon>Hyphomicrobiales</taxon>
        <taxon>Methylobacteriaceae</taxon>
        <taxon>Methylobacterium</taxon>
    </lineage>
</organism>
<evidence type="ECO:0000256" key="2">
    <source>
        <dbReference type="ARBA" id="ARBA00023015"/>
    </source>
</evidence>
<dbReference type="GO" id="GO:0003700">
    <property type="term" value="F:DNA-binding transcription factor activity"/>
    <property type="evidence" value="ECO:0007669"/>
    <property type="project" value="InterPro"/>
</dbReference>
<dbReference type="PANTHER" id="PTHR30579:SF7">
    <property type="entry name" value="HTH-TYPE TRANSCRIPTIONAL REGULATOR LRHA-RELATED"/>
    <property type="match status" value="1"/>
</dbReference>
<comment type="caution">
    <text evidence="6">The sequence shown here is derived from an EMBL/GenBank/DDBJ whole genome shotgun (WGS) entry which is preliminary data.</text>
</comment>
<dbReference type="PATRIC" id="fig|270351.6.peg.2135"/>
<dbReference type="InterPro" id="IPR000847">
    <property type="entry name" value="LysR_HTH_N"/>
</dbReference>
<evidence type="ECO:0000259" key="5">
    <source>
        <dbReference type="PROSITE" id="PS50931"/>
    </source>
</evidence>
<proteinExistence type="inferred from homology"/>
<dbReference type="GO" id="GO:0003677">
    <property type="term" value="F:DNA binding"/>
    <property type="evidence" value="ECO:0007669"/>
    <property type="project" value="UniProtKB-KW"/>
</dbReference>
<evidence type="ECO:0000256" key="3">
    <source>
        <dbReference type="ARBA" id="ARBA00023125"/>
    </source>
</evidence>
<name>A0A0J6SAJ7_9HYPH</name>
<sequence length="288" mass="31134">MRRAGVTRLIDPVLLRTLAAVVRSRSFSRAAEQLGLGQSTVSQHIQRLEAQTGHRLVARDTHSVALTPEGETVLGFARTVLDAHERLERALSGGPVRGKVRFGASEDFVQSRLSEVLRDFRESYPSVDLELSVALTGFLHDALARGELDLVLGKRHVGETQGMLVRRDRLVWVGLPTALPERGEPVALASFPAPSITRAVALAALTQEGRAFRITCTCASLSGLRAAALAGVGLMAQPRSLIPDGLQELAHPDLPRLADVEFVLSGPGLHREPSRALAHQILNADIWD</sequence>
<dbReference type="FunFam" id="1.10.10.10:FF:000001">
    <property type="entry name" value="LysR family transcriptional regulator"/>
    <property type="match status" value="1"/>
</dbReference>
<keyword evidence="3" id="KW-0238">DNA-binding</keyword>
<dbReference type="SUPFAM" id="SSF53850">
    <property type="entry name" value="Periplasmic binding protein-like II"/>
    <property type="match status" value="1"/>
</dbReference>
<gene>
    <name evidence="6" type="ORF">VP06_21805</name>
</gene>
<dbReference type="Gene3D" id="3.40.190.10">
    <property type="entry name" value="Periplasmic binding protein-like II"/>
    <property type="match status" value="2"/>
</dbReference>
<dbReference type="Pfam" id="PF03466">
    <property type="entry name" value="LysR_substrate"/>
    <property type="match status" value="1"/>
</dbReference>
<reference evidence="6 7" key="1">
    <citation type="submission" date="2015-03" db="EMBL/GenBank/DDBJ databases">
        <title>Genome sequencing of Methylobacterium aquaticum DSM16371 type strain.</title>
        <authorList>
            <person name="Chaudhry V."/>
            <person name="Patil P.B."/>
        </authorList>
    </citation>
    <scope>NUCLEOTIDE SEQUENCE [LARGE SCALE GENOMIC DNA]</scope>
    <source>
        <strain evidence="6 7">DSM 16371</strain>
    </source>
</reference>
<evidence type="ECO:0000313" key="6">
    <source>
        <dbReference type="EMBL" id="KMO30398.1"/>
    </source>
</evidence>
<accession>A0A0J6SAJ7</accession>
<dbReference type="InterPro" id="IPR005119">
    <property type="entry name" value="LysR_subst-bd"/>
</dbReference>
<dbReference type="InterPro" id="IPR036390">
    <property type="entry name" value="WH_DNA-bd_sf"/>
</dbReference>
<protein>
    <submittedName>
        <fullName evidence="6">LysR family transcriptional regulator</fullName>
    </submittedName>
</protein>
<dbReference type="InterPro" id="IPR050176">
    <property type="entry name" value="LTTR"/>
</dbReference>
<dbReference type="Proteomes" id="UP000035929">
    <property type="component" value="Unassembled WGS sequence"/>
</dbReference>
<keyword evidence="2" id="KW-0805">Transcription regulation</keyword>
<dbReference type="PRINTS" id="PR00039">
    <property type="entry name" value="HTHLYSR"/>
</dbReference>
<dbReference type="InterPro" id="IPR036388">
    <property type="entry name" value="WH-like_DNA-bd_sf"/>
</dbReference>
<evidence type="ECO:0000256" key="1">
    <source>
        <dbReference type="ARBA" id="ARBA00009437"/>
    </source>
</evidence>
<dbReference type="Gene3D" id="1.10.10.10">
    <property type="entry name" value="Winged helix-like DNA-binding domain superfamily/Winged helix DNA-binding domain"/>
    <property type="match status" value="1"/>
</dbReference>
<dbReference type="SUPFAM" id="SSF46785">
    <property type="entry name" value="Winged helix' DNA-binding domain"/>
    <property type="match status" value="1"/>
</dbReference>
<evidence type="ECO:0000256" key="4">
    <source>
        <dbReference type="ARBA" id="ARBA00023163"/>
    </source>
</evidence>
<feature type="domain" description="HTH lysR-type" evidence="5">
    <location>
        <begin position="10"/>
        <end position="67"/>
    </location>
</feature>
<comment type="similarity">
    <text evidence="1">Belongs to the LysR transcriptional regulatory family.</text>
</comment>
<dbReference type="PANTHER" id="PTHR30579">
    <property type="entry name" value="TRANSCRIPTIONAL REGULATOR"/>
    <property type="match status" value="1"/>
</dbReference>